<feature type="non-terminal residue" evidence="2">
    <location>
        <position position="1"/>
    </location>
</feature>
<organism evidence="2 3">
    <name type="scientific">Postia placenta MAD-698-R-SB12</name>
    <dbReference type="NCBI Taxonomy" id="670580"/>
    <lineage>
        <taxon>Eukaryota</taxon>
        <taxon>Fungi</taxon>
        <taxon>Dikarya</taxon>
        <taxon>Basidiomycota</taxon>
        <taxon>Agaricomycotina</taxon>
        <taxon>Agaricomycetes</taxon>
        <taxon>Polyporales</taxon>
        <taxon>Adustoporiaceae</taxon>
        <taxon>Rhodonia</taxon>
    </lineage>
</organism>
<feature type="region of interest" description="Disordered" evidence="1">
    <location>
        <begin position="129"/>
        <end position="163"/>
    </location>
</feature>
<evidence type="ECO:0000313" key="2">
    <source>
        <dbReference type="EMBL" id="OSX56782.1"/>
    </source>
</evidence>
<proteinExistence type="predicted"/>
<sequence length="178" mass="18806">TFPSSPHPSWLPVKAKFTPSTLRTSSTSTSQMALRLSSSPASSSRAPIGHPDRSNKTTHATRFCDRSEGPNIRSAPAVPTHLNLPCGTLTLSPLAPAFPKLSRVDTASSLAACSIRPVSLALHVSGHRDNFREPSSQLISGGKPKSGGRPTNSHRSDGERCSNLRLGTIDNDVSISGM</sequence>
<feature type="compositionally biased region" description="Low complexity" evidence="1">
    <location>
        <begin position="18"/>
        <end position="47"/>
    </location>
</feature>
<dbReference type="AlphaFoldDB" id="A0A1X6MKR5"/>
<dbReference type="GeneID" id="36332324"/>
<protein>
    <submittedName>
        <fullName evidence="2">Uncharacterized protein</fullName>
    </submittedName>
</protein>
<evidence type="ECO:0000256" key="1">
    <source>
        <dbReference type="SAM" id="MobiDB-lite"/>
    </source>
</evidence>
<keyword evidence="3" id="KW-1185">Reference proteome</keyword>
<evidence type="ECO:0000313" key="3">
    <source>
        <dbReference type="Proteomes" id="UP000194127"/>
    </source>
</evidence>
<dbReference type="Proteomes" id="UP000194127">
    <property type="component" value="Unassembled WGS sequence"/>
</dbReference>
<gene>
    <name evidence="2" type="ORF">POSPLADRAFT_1158867</name>
</gene>
<dbReference type="RefSeq" id="XP_024333576.1">
    <property type="nucleotide sequence ID" value="XM_024487375.1"/>
</dbReference>
<dbReference type="EMBL" id="KZ110611">
    <property type="protein sequence ID" value="OSX56782.1"/>
    <property type="molecule type" value="Genomic_DNA"/>
</dbReference>
<accession>A0A1X6MKR5</accession>
<feature type="region of interest" description="Disordered" evidence="1">
    <location>
        <begin position="1"/>
        <end position="60"/>
    </location>
</feature>
<name>A0A1X6MKR5_9APHY</name>
<reference evidence="2 3" key="1">
    <citation type="submission" date="2017-04" db="EMBL/GenBank/DDBJ databases">
        <title>Genome Sequence of the Model Brown-Rot Fungus Postia placenta SB12.</title>
        <authorList>
            <consortium name="DOE Joint Genome Institute"/>
            <person name="Gaskell J."/>
            <person name="Kersten P."/>
            <person name="Larrondo L.F."/>
            <person name="Canessa P."/>
            <person name="Martinez D."/>
            <person name="Hibbett D."/>
            <person name="Schmoll M."/>
            <person name="Kubicek C.P."/>
            <person name="Martinez A.T."/>
            <person name="Yadav J."/>
            <person name="Master E."/>
            <person name="Magnuson J.K."/>
            <person name="James T."/>
            <person name="Yaver D."/>
            <person name="Berka R."/>
            <person name="Labutti K."/>
            <person name="Lipzen A."/>
            <person name="Aerts A."/>
            <person name="Barry K."/>
            <person name="Henrissat B."/>
            <person name="Blanchette R."/>
            <person name="Grigoriev I."/>
            <person name="Cullen D."/>
        </authorList>
    </citation>
    <scope>NUCLEOTIDE SEQUENCE [LARGE SCALE GENOMIC DNA]</scope>
    <source>
        <strain evidence="2 3">MAD-698-R-SB12</strain>
    </source>
</reference>